<organism evidence="2 3">
    <name type="scientific">Boletus reticuloceps</name>
    <dbReference type="NCBI Taxonomy" id="495285"/>
    <lineage>
        <taxon>Eukaryota</taxon>
        <taxon>Fungi</taxon>
        <taxon>Dikarya</taxon>
        <taxon>Basidiomycota</taxon>
        <taxon>Agaricomycotina</taxon>
        <taxon>Agaricomycetes</taxon>
        <taxon>Agaricomycetidae</taxon>
        <taxon>Boletales</taxon>
        <taxon>Boletineae</taxon>
        <taxon>Boletaceae</taxon>
        <taxon>Boletoideae</taxon>
        <taxon>Boletus</taxon>
    </lineage>
</organism>
<keyword evidence="3" id="KW-1185">Reference proteome</keyword>
<reference evidence="2" key="1">
    <citation type="submission" date="2021-03" db="EMBL/GenBank/DDBJ databases">
        <title>Evolutionary innovations through gain and loss of genes in the ectomycorrhizal Boletales.</title>
        <authorList>
            <person name="Wu G."/>
            <person name="Miyauchi S."/>
            <person name="Morin E."/>
            <person name="Yang Z.-L."/>
            <person name="Xu J."/>
            <person name="Martin F.M."/>
        </authorList>
    </citation>
    <scope>NUCLEOTIDE SEQUENCE</scope>
    <source>
        <strain evidence="2">BR01</strain>
    </source>
</reference>
<evidence type="ECO:0000313" key="3">
    <source>
        <dbReference type="Proteomes" id="UP000683000"/>
    </source>
</evidence>
<accession>A0A8I2YFD9</accession>
<feature type="compositionally biased region" description="Polar residues" evidence="1">
    <location>
        <begin position="11"/>
        <end position="31"/>
    </location>
</feature>
<name>A0A8I2YFD9_9AGAM</name>
<dbReference type="EMBL" id="JAGFBS010000044">
    <property type="protein sequence ID" value="KAG6370842.1"/>
    <property type="molecule type" value="Genomic_DNA"/>
</dbReference>
<feature type="region of interest" description="Disordered" evidence="1">
    <location>
        <begin position="1"/>
        <end position="31"/>
    </location>
</feature>
<gene>
    <name evidence="2" type="ORF">JVT61DRAFT_11054</name>
</gene>
<proteinExistence type="predicted"/>
<dbReference type="AlphaFoldDB" id="A0A8I2YFD9"/>
<protein>
    <recommendedName>
        <fullName evidence="4">Arrestin-like N-terminal domain-containing protein</fullName>
    </recommendedName>
</protein>
<dbReference type="SUPFAM" id="SSF81296">
    <property type="entry name" value="E set domains"/>
    <property type="match status" value="1"/>
</dbReference>
<sequence length="438" mass="48192">MDSELPGYSEAPSSTTAGSSSNDTQTRSEHSISLQDSKGFKWLALTVSSRAPASASLPVFYEGDVVSGQVDLDVLKSESIRGISIKITAGTTLVGQEEQPFLNVETDLWTPSIPLPDGSKLIKFTKGKYTWPFSFTLPAEVEVQDQKAKKMFSLPTSFSERASTAYLDYKLIVTVKRGLLKVNNTLVTTFAYVPVTRPEPSSAMLQKAYKENLPLVGPEGDPDGWHILPPSTIQGKLFDSRTVEATLSVNTLYDLNRLSRKLTYGRGTIIPLWLTLIGDDEQALDLLSAPKAIKLLLVRSLATNDTEHRTDNCFFENVARAVLWAPEDYRGQGQRILQGEVEVKGILKPSTLFPRFTISYKLDLHPFEVAGFAATAPKNSPLLSQKVTIANFPALGIPIRSRAPPEYVQEQGGDYNKSFGLLENGNQRFYHHGGTVGF</sequence>
<evidence type="ECO:0000256" key="1">
    <source>
        <dbReference type="SAM" id="MobiDB-lite"/>
    </source>
</evidence>
<dbReference type="OrthoDB" id="2333384at2759"/>
<evidence type="ECO:0000313" key="2">
    <source>
        <dbReference type="EMBL" id="KAG6370842.1"/>
    </source>
</evidence>
<dbReference type="Proteomes" id="UP000683000">
    <property type="component" value="Unassembled WGS sequence"/>
</dbReference>
<evidence type="ECO:0008006" key="4">
    <source>
        <dbReference type="Google" id="ProtNLM"/>
    </source>
</evidence>
<dbReference type="InterPro" id="IPR014756">
    <property type="entry name" value="Ig_E-set"/>
</dbReference>
<comment type="caution">
    <text evidence="2">The sequence shown here is derived from an EMBL/GenBank/DDBJ whole genome shotgun (WGS) entry which is preliminary data.</text>
</comment>
<dbReference type="InterPro" id="IPR014752">
    <property type="entry name" value="Arrestin-like_C"/>
</dbReference>
<dbReference type="Gene3D" id="2.60.40.640">
    <property type="match status" value="1"/>
</dbReference>